<accession>A0A645BUY3</accession>
<evidence type="ECO:0000313" key="1">
    <source>
        <dbReference type="EMBL" id="MPM65584.1"/>
    </source>
</evidence>
<protein>
    <submittedName>
        <fullName evidence="1">Uncharacterized protein</fullName>
    </submittedName>
</protein>
<organism evidence="1">
    <name type="scientific">bioreactor metagenome</name>
    <dbReference type="NCBI Taxonomy" id="1076179"/>
    <lineage>
        <taxon>unclassified sequences</taxon>
        <taxon>metagenomes</taxon>
        <taxon>ecological metagenomes</taxon>
    </lineage>
</organism>
<dbReference type="AlphaFoldDB" id="A0A645BUY3"/>
<dbReference type="EMBL" id="VSSQ01020596">
    <property type="protein sequence ID" value="MPM65584.1"/>
    <property type="molecule type" value="Genomic_DNA"/>
</dbReference>
<sequence>MKDIRCLIIGEAIVTQCDQDLLGSLRLHKHIAHHFPFFGRHAADAFQRFRVIKDDVDRFLAKSLDDFFSCPFTDSWETFSRQECNQAVLGGGFFLLIGSGLELDTVSWVLHDLTEKAVSCIFGYLPEASRHNNFILLLREIRFID</sequence>
<gene>
    <name evidence="1" type="ORF">SDC9_112481</name>
</gene>
<comment type="caution">
    <text evidence="1">The sequence shown here is derived from an EMBL/GenBank/DDBJ whole genome shotgun (WGS) entry which is preliminary data.</text>
</comment>
<proteinExistence type="predicted"/>
<name>A0A645BUY3_9ZZZZ</name>
<reference evidence="1" key="1">
    <citation type="submission" date="2019-08" db="EMBL/GenBank/DDBJ databases">
        <authorList>
            <person name="Kucharzyk K."/>
            <person name="Murdoch R.W."/>
            <person name="Higgins S."/>
            <person name="Loffler F."/>
        </authorList>
    </citation>
    <scope>NUCLEOTIDE SEQUENCE</scope>
</reference>